<name>I5ASE5_EUBC6</name>
<protein>
    <submittedName>
        <fullName evidence="1">Uncharacterized protein</fullName>
    </submittedName>
</protein>
<dbReference type="eggNOG" id="ENOG50339JN">
    <property type="taxonomic scope" value="Bacteria"/>
</dbReference>
<dbReference type="STRING" id="633697.EubceDRAFT1_0889"/>
<dbReference type="Proteomes" id="UP000005753">
    <property type="component" value="Chromosome"/>
</dbReference>
<evidence type="ECO:0000313" key="2">
    <source>
        <dbReference type="Proteomes" id="UP000005753"/>
    </source>
</evidence>
<reference evidence="1 2" key="1">
    <citation type="submission" date="2010-08" db="EMBL/GenBank/DDBJ databases">
        <authorList>
            <consortium name="US DOE Joint Genome Institute (JGI-PGF)"/>
            <person name="Lucas S."/>
            <person name="Copeland A."/>
            <person name="Lapidus A."/>
            <person name="Cheng J.-F."/>
            <person name="Bruce D."/>
            <person name="Goodwin L."/>
            <person name="Pitluck S."/>
            <person name="Land M.L."/>
            <person name="Hauser L."/>
            <person name="Chang Y.-J."/>
            <person name="Anderson I.J."/>
            <person name="Johnson E."/>
            <person name="Mulhopadhyay B."/>
            <person name="Kyrpides N."/>
            <person name="Woyke T.J."/>
        </authorList>
    </citation>
    <scope>NUCLEOTIDE SEQUENCE [LARGE SCALE GENOMIC DNA]</scope>
    <source>
        <strain evidence="1 2">6</strain>
    </source>
</reference>
<keyword evidence="2" id="KW-1185">Reference proteome</keyword>
<gene>
    <name evidence="1" type="ORF">EubceDRAFT1_0889</name>
</gene>
<evidence type="ECO:0000313" key="1">
    <source>
        <dbReference type="EMBL" id="EIM56718.1"/>
    </source>
</evidence>
<dbReference type="EMBL" id="CM001487">
    <property type="protein sequence ID" value="EIM56718.1"/>
    <property type="molecule type" value="Genomic_DNA"/>
</dbReference>
<reference evidence="1 2" key="2">
    <citation type="submission" date="2012-02" db="EMBL/GenBank/DDBJ databases">
        <title>Improved High-Quality Draft sequence of Eubacterium cellulosolvens 6.</title>
        <authorList>
            <consortium name="US DOE Joint Genome Institute"/>
            <person name="Lucas S."/>
            <person name="Han J."/>
            <person name="Lapidus A."/>
            <person name="Cheng J.-F."/>
            <person name="Goodwin L."/>
            <person name="Pitluck S."/>
            <person name="Peters L."/>
            <person name="Mikhailova N."/>
            <person name="Gu W."/>
            <person name="Detter J.C."/>
            <person name="Han C."/>
            <person name="Tapia R."/>
            <person name="Land M."/>
            <person name="Hauser L."/>
            <person name="Kyrpides N."/>
            <person name="Ivanova N."/>
            <person name="Pagani I."/>
            <person name="Johnson E."/>
            <person name="Mukhopadhyay B."/>
            <person name="Anderson I."/>
            <person name="Woyke T."/>
        </authorList>
    </citation>
    <scope>NUCLEOTIDE SEQUENCE [LARGE SCALE GENOMIC DNA]</scope>
    <source>
        <strain evidence="1 2">6</strain>
    </source>
</reference>
<accession>I5ASE5</accession>
<dbReference type="AlphaFoldDB" id="I5ASE5"/>
<organism evidence="1 2">
    <name type="scientific">Eubacterium cellulosolvens (strain ATCC 43171 / JCM 9499 / 6)</name>
    <name type="common">Cillobacterium cellulosolvens</name>
    <dbReference type="NCBI Taxonomy" id="633697"/>
    <lineage>
        <taxon>Bacteria</taxon>
        <taxon>Bacillati</taxon>
        <taxon>Bacillota</taxon>
        <taxon>Clostridia</taxon>
        <taxon>Eubacteriales</taxon>
        <taxon>Eubacteriaceae</taxon>
        <taxon>Eubacterium</taxon>
    </lineage>
</organism>
<sequence>MQLTITLIDKKSNFNKDIMVNEDQKIGETLAILGNAGFFRGADRKQSGLRIRSGRTGKYVDPGKSYAEEHIYYGDILNII</sequence>
<dbReference type="HOGENOM" id="CLU_2616744_0_0_9"/>
<dbReference type="OrthoDB" id="2063613at2"/>
<proteinExistence type="predicted"/>